<accession>A0ABX8AXV7</accession>
<keyword evidence="6" id="KW-1185">Reference proteome</keyword>
<dbReference type="PANTHER" id="PTHR30222">
    <property type="entry name" value="SPERMIDINE/PUTRESCINE-BINDING PERIPLASMIC PROTEIN"/>
    <property type="match status" value="1"/>
</dbReference>
<evidence type="ECO:0000256" key="1">
    <source>
        <dbReference type="ARBA" id="ARBA00004418"/>
    </source>
</evidence>
<dbReference type="CDD" id="cd13590">
    <property type="entry name" value="PBP2_PotD_PotF_like"/>
    <property type="match status" value="1"/>
</dbReference>
<keyword evidence="5" id="KW-0614">Plasmid</keyword>
<dbReference type="EMBL" id="CP074129">
    <property type="protein sequence ID" value="QUS59027.1"/>
    <property type="molecule type" value="Genomic_DNA"/>
</dbReference>
<reference evidence="5 6" key="1">
    <citation type="journal article" date="2021" name="Angew. Chem. Int. Ed. Engl.">
        <title>A novel family of nonribosomal peptides modulate collective behavior in Pseudovibrio bacteria isolated from marine sponges.</title>
        <authorList>
            <person name="Ioca L.P."/>
            <person name="Dai Y."/>
            <person name="Kunakom S."/>
            <person name="Diaz-Espinosa J."/>
            <person name="Krunic A."/>
            <person name="Crnkovic C.M."/>
            <person name="Orjala J."/>
            <person name="Sanchez L.M."/>
            <person name="Ferreira A.G."/>
            <person name="Berlinck R.G.S."/>
            <person name="Eustaquio A.S."/>
        </authorList>
    </citation>
    <scope>NUCLEOTIDE SEQUENCE [LARGE SCALE GENOMIC DNA]</scope>
    <source>
        <strain evidence="5 6">Ab134</strain>
        <plasmid evidence="5 6">pAb134-03</plasmid>
    </source>
</reference>
<dbReference type="InterPro" id="IPR001188">
    <property type="entry name" value="Sperm_putr-bd"/>
</dbReference>
<proteinExistence type="predicted"/>
<keyword evidence="4" id="KW-0574">Periplasm</keyword>
<protein>
    <submittedName>
        <fullName evidence="5">Spermidine/putrescine ABC transporter substrate-binding protein</fullName>
    </submittedName>
</protein>
<evidence type="ECO:0000256" key="2">
    <source>
        <dbReference type="ARBA" id="ARBA00022448"/>
    </source>
</evidence>
<dbReference type="PROSITE" id="PS51318">
    <property type="entry name" value="TAT"/>
    <property type="match status" value="1"/>
</dbReference>
<keyword evidence="3" id="KW-0732">Signal</keyword>
<gene>
    <name evidence="5" type="ORF">KGB56_26410</name>
</gene>
<dbReference type="RefSeq" id="WP_075701432.1">
    <property type="nucleotide sequence ID" value="NZ_CP074129.1"/>
</dbReference>
<name>A0ABX8AXV7_9HYPH</name>
<dbReference type="PANTHER" id="PTHR30222:SF17">
    <property type="entry name" value="SPERMIDINE_PUTRESCINE-BINDING PERIPLASMIC PROTEIN"/>
    <property type="match status" value="1"/>
</dbReference>
<evidence type="ECO:0000313" key="5">
    <source>
        <dbReference type="EMBL" id="QUS59027.1"/>
    </source>
</evidence>
<organism evidence="5 6">
    <name type="scientific">Pseudovibrio brasiliensis</name>
    <dbReference type="NCBI Taxonomy" id="1898042"/>
    <lineage>
        <taxon>Bacteria</taxon>
        <taxon>Pseudomonadati</taxon>
        <taxon>Pseudomonadota</taxon>
        <taxon>Alphaproteobacteria</taxon>
        <taxon>Hyphomicrobiales</taxon>
        <taxon>Stappiaceae</taxon>
        <taxon>Pseudovibrio</taxon>
    </lineage>
</organism>
<dbReference type="Gene3D" id="3.40.190.10">
    <property type="entry name" value="Periplasmic binding protein-like II"/>
    <property type="match status" value="2"/>
</dbReference>
<evidence type="ECO:0000313" key="6">
    <source>
        <dbReference type="Proteomes" id="UP000680706"/>
    </source>
</evidence>
<dbReference type="PRINTS" id="PR00909">
    <property type="entry name" value="SPERMDNBNDNG"/>
</dbReference>
<dbReference type="Proteomes" id="UP000680706">
    <property type="component" value="Plasmid pAb134-03"/>
</dbReference>
<geneLocation type="plasmid" evidence="5 6">
    <name>pAb134-03</name>
</geneLocation>
<dbReference type="Pfam" id="PF13416">
    <property type="entry name" value="SBP_bac_8"/>
    <property type="match status" value="1"/>
</dbReference>
<dbReference type="InterPro" id="IPR006311">
    <property type="entry name" value="TAT_signal"/>
</dbReference>
<comment type="subcellular location">
    <subcellularLocation>
        <location evidence="1">Periplasm</location>
    </subcellularLocation>
</comment>
<dbReference type="InterPro" id="IPR006059">
    <property type="entry name" value="SBP"/>
</dbReference>
<sequence>MVQKFSCSRRLFIKSGAAATGALAMPNILRAQTIAELTMLAWYGQAEPDAVAEFEELNRVKITPKYYVGGEQMLALLSQSPRGTYDLVHADAEYVHQLVAADFVEQLDPSDYPLDDFFHEFHKFPGHWVDDKLYAMISRFGFLGISHNLDAVSRKEASSYKLLWDTKLKDKIGHFDWHLPNLGVLSQYNGNEAPFNLSEAGWSKLKETTLELKPHVRGFYDYGGVLSSLKSGEVSVMPGIGEWITGVLRRDGANVTTTIPEEGGLQFTESFSIGKGSRKAELARKFIQYMAGPEGQFRLANLNVFPAVIPSKRGWKRMIEERPEDARHLGMFEGSGNAMDLIRAGRIKIRKLPVQQDLADWNDFWSEYKST</sequence>
<dbReference type="SUPFAM" id="SSF53850">
    <property type="entry name" value="Periplasmic binding protein-like II"/>
    <property type="match status" value="1"/>
</dbReference>
<keyword evidence="2" id="KW-0813">Transport</keyword>
<evidence type="ECO:0000256" key="4">
    <source>
        <dbReference type="ARBA" id="ARBA00022764"/>
    </source>
</evidence>
<evidence type="ECO:0000256" key="3">
    <source>
        <dbReference type="ARBA" id="ARBA00022729"/>
    </source>
</evidence>